<proteinExistence type="predicted"/>
<dbReference type="InterPro" id="IPR002401">
    <property type="entry name" value="Cyt_P450_E_grp-I"/>
</dbReference>
<dbReference type="GO" id="GO:0020037">
    <property type="term" value="F:heme binding"/>
    <property type="evidence" value="ECO:0007669"/>
    <property type="project" value="InterPro"/>
</dbReference>
<dbReference type="GO" id="GO:0102684">
    <property type="term" value="F:L-phenylalanine N-monooxygenase activity"/>
    <property type="evidence" value="ECO:0007669"/>
    <property type="project" value="UniProtKB-EC"/>
</dbReference>
<evidence type="ECO:0000256" key="1">
    <source>
        <dbReference type="ARBA" id="ARBA00023002"/>
    </source>
</evidence>
<gene>
    <name evidence="2" type="ORF">HanXRQr2_Chr17g0808991</name>
</gene>
<keyword evidence="3" id="KW-1185">Reference proteome</keyword>
<dbReference type="Gramene" id="mRNA:HanXRQr2_Chr17g0808991">
    <property type="protein sequence ID" value="mRNA:HanXRQr2_Chr17g0808991"/>
    <property type="gene ID" value="HanXRQr2_Chr17g0808991"/>
</dbReference>
<dbReference type="AlphaFoldDB" id="A0A9K3GUZ9"/>
<dbReference type="PRINTS" id="PR00463">
    <property type="entry name" value="EP450I"/>
</dbReference>
<dbReference type="EMBL" id="MNCJ02000332">
    <property type="protein sequence ID" value="KAF5755968.1"/>
    <property type="molecule type" value="Genomic_DNA"/>
</dbReference>
<accession>A0A9K3GUZ9</accession>
<dbReference type="Pfam" id="PF00067">
    <property type="entry name" value="p450"/>
    <property type="match status" value="1"/>
</dbReference>
<comment type="caution">
    <text evidence="2">The sequence shown here is derived from an EMBL/GenBank/DDBJ whole genome shotgun (WGS) entry which is preliminary data.</text>
</comment>
<dbReference type="InterPro" id="IPR001128">
    <property type="entry name" value="Cyt_P450"/>
</dbReference>
<evidence type="ECO:0000313" key="2">
    <source>
        <dbReference type="EMBL" id="KAF5755968.1"/>
    </source>
</evidence>
<evidence type="ECO:0000313" key="3">
    <source>
        <dbReference type="Proteomes" id="UP000215914"/>
    </source>
</evidence>
<dbReference type="InterPro" id="IPR036396">
    <property type="entry name" value="Cyt_P450_sf"/>
</dbReference>
<dbReference type="PANTHER" id="PTHR24281">
    <property type="entry name" value="STEROID 21-HYDROXYLASE-RELATED"/>
    <property type="match status" value="1"/>
</dbReference>
<dbReference type="Gene3D" id="1.10.630.10">
    <property type="entry name" value="Cytochrome P450"/>
    <property type="match status" value="1"/>
</dbReference>
<protein>
    <submittedName>
        <fullName evidence="2">Phenylalanine N-monooxygenase</fullName>
        <ecNumber evidence="2">1.14.14.40</ecNumber>
    </submittedName>
</protein>
<organism evidence="2 3">
    <name type="scientific">Helianthus annuus</name>
    <name type="common">Common sunflower</name>
    <dbReference type="NCBI Taxonomy" id="4232"/>
    <lineage>
        <taxon>Eukaryota</taxon>
        <taxon>Viridiplantae</taxon>
        <taxon>Streptophyta</taxon>
        <taxon>Embryophyta</taxon>
        <taxon>Tracheophyta</taxon>
        <taxon>Spermatophyta</taxon>
        <taxon>Magnoliopsida</taxon>
        <taxon>eudicotyledons</taxon>
        <taxon>Gunneridae</taxon>
        <taxon>Pentapetalae</taxon>
        <taxon>asterids</taxon>
        <taxon>campanulids</taxon>
        <taxon>Asterales</taxon>
        <taxon>Asteraceae</taxon>
        <taxon>Asteroideae</taxon>
        <taxon>Heliantheae alliance</taxon>
        <taxon>Heliantheae</taxon>
        <taxon>Helianthus</taxon>
    </lineage>
</organism>
<dbReference type="Proteomes" id="UP000215914">
    <property type="component" value="Unassembled WGS sequence"/>
</dbReference>
<keyword evidence="1 2" id="KW-0560">Oxidoreductase</keyword>
<dbReference type="GO" id="GO:0005506">
    <property type="term" value="F:iron ion binding"/>
    <property type="evidence" value="ECO:0007669"/>
    <property type="project" value="InterPro"/>
</dbReference>
<dbReference type="EC" id="1.14.14.40" evidence="2"/>
<sequence length="236" mass="27384">MIYKQDDGIWSGWERLGVSCDPVRLSLGVSYDPVRLSLKYFNAFCISDYFPWLRGKTDFDGHEKIIRNAIECVRKYHDPLIDERIQMWNNGERKQELDLLDILIKHDQPKLTPQDIKVPSYCKNYIHYELMLATIDNPSNAVEWVMREMMSKPTILKRAVEELDKVVGCNRLVEESDLPQLNYIKACIKESFRLHPFAPFNVPHCSEKDTVVAGYFIPKGSHVLLSRLGLGRNPNV</sequence>
<reference evidence="2" key="1">
    <citation type="journal article" date="2017" name="Nature">
        <title>The sunflower genome provides insights into oil metabolism, flowering and Asterid evolution.</title>
        <authorList>
            <person name="Badouin H."/>
            <person name="Gouzy J."/>
            <person name="Grassa C.J."/>
            <person name="Murat F."/>
            <person name="Staton S.E."/>
            <person name="Cottret L."/>
            <person name="Lelandais-Briere C."/>
            <person name="Owens G.L."/>
            <person name="Carrere S."/>
            <person name="Mayjonade B."/>
            <person name="Legrand L."/>
            <person name="Gill N."/>
            <person name="Kane N.C."/>
            <person name="Bowers J.E."/>
            <person name="Hubner S."/>
            <person name="Bellec A."/>
            <person name="Berard A."/>
            <person name="Berges H."/>
            <person name="Blanchet N."/>
            <person name="Boniface M.C."/>
            <person name="Brunel D."/>
            <person name="Catrice O."/>
            <person name="Chaidir N."/>
            <person name="Claudel C."/>
            <person name="Donnadieu C."/>
            <person name="Faraut T."/>
            <person name="Fievet G."/>
            <person name="Helmstetter N."/>
            <person name="King M."/>
            <person name="Knapp S.J."/>
            <person name="Lai Z."/>
            <person name="Le Paslier M.C."/>
            <person name="Lippi Y."/>
            <person name="Lorenzon L."/>
            <person name="Mandel J.R."/>
            <person name="Marage G."/>
            <person name="Marchand G."/>
            <person name="Marquand E."/>
            <person name="Bret-Mestries E."/>
            <person name="Morien E."/>
            <person name="Nambeesan S."/>
            <person name="Nguyen T."/>
            <person name="Pegot-Espagnet P."/>
            <person name="Pouilly N."/>
            <person name="Raftis F."/>
            <person name="Sallet E."/>
            <person name="Schiex T."/>
            <person name="Thomas J."/>
            <person name="Vandecasteele C."/>
            <person name="Vares D."/>
            <person name="Vear F."/>
            <person name="Vautrin S."/>
            <person name="Crespi M."/>
            <person name="Mangin B."/>
            <person name="Burke J.M."/>
            <person name="Salse J."/>
            <person name="Munos S."/>
            <person name="Vincourt P."/>
            <person name="Rieseberg L.H."/>
            <person name="Langlade N.B."/>
        </authorList>
    </citation>
    <scope>NUCLEOTIDE SEQUENCE</scope>
    <source>
        <tissue evidence="2">Leaves</tissue>
    </source>
</reference>
<reference evidence="2" key="2">
    <citation type="submission" date="2020-06" db="EMBL/GenBank/DDBJ databases">
        <title>Helianthus annuus Genome sequencing and assembly Release 2.</title>
        <authorList>
            <person name="Gouzy J."/>
            <person name="Langlade N."/>
            <person name="Munos S."/>
        </authorList>
    </citation>
    <scope>NUCLEOTIDE SEQUENCE</scope>
    <source>
        <tissue evidence="2">Leaves</tissue>
    </source>
</reference>
<dbReference type="SUPFAM" id="SSF48264">
    <property type="entry name" value="Cytochrome P450"/>
    <property type="match status" value="1"/>
</dbReference>
<name>A0A9K3GUZ9_HELAN</name>